<dbReference type="PANTHER" id="PTHR31846:SF10">
    <property type="entry name" value="CHLOROPLASTIC GROUP IIA INTRON SPLICING FACILITATOR CRS1, CHLOROPLASTIC"/>
    <property type="match status" value="1"/>
</dbReference>
<feature type="domain" description="CRM" evidence="13">
    <location>
        <begin position="211"/>
        <end position="307"/>
    </location>
</feature>
<keyword evidence="11" id="KW-0175">Coiled coil</keyword>
<evidence type="ECO:0000256" key="3">
    <source>
        <dbReference type="ARBA" id="ARBA00022640"/>
    </source>
</evidence>
<dbReference type="GO" id="GO:1990904">
    <property type="term" value="C:ribonucleoprotein complex"/>
    <property type="evidence" value="ECO:0007669"/>
    <property type="project" value="UniProtKB-KW"/>
</dbReference>
<dbReference type="GO" id="GO:0003729">
    <property type="term" value="F:mRNA binding"/>
    <property type="evidence" value="ECO:0007669"/>
    <property type="project" value="InterPro"/>
</dbReference>
<dbReference type="InterPro" id="IPR035920">
    <property type="entry name" value="YhbY-like_sf"/>
</dbReference>
<dbReference type="Pfam" id="PF01985">
    <property type="entry name" value="CRS1_YhbY"/>
    <property type="match status" value="3"/>
</dbReference>
<feature type="region of interest" description="Disordered" evidence="12">
    <location>
        <begin position="1"/>
        <end position="83"/>
    </location>
</feature>
<keyword evidence="6 10" id="KW-0694">RNA-binding</keyword>
<keyword evidence="5" id="KW-0677">Repeat</keyword>
<dbReference type="PANTHER" id="PTHR31846">
    <property type="entry name" value="CRS1 / YHBY (CRM) DOMAIN-CONTAINING PROTEIN"/>
    <property type="match status" value="1"/>
</dbReference>
<dbReference type="SMART" id="SM01103">
    <property type="entry name" value="CRS1_YhbY"/>
    <property type="match status" value="3"/>
</dbReference>
<dbReference type="InterPro" id="IPR001890">
    <property type="entry name" value="RNA-binding_CRM"/>
</dbReference>
<dbReference type="GO" id="GO:0009507">
    <property type="term" value="C:chloroplast"/>
    <property type="evidence" value="ECO:0007669"/>
    <property type="project" value="UniProtKB-SubCell"/>
</dbReference>
<gene>
    <name evidence="15" type="primary">LOC103712780</name>
</gene>
<dbReference type="FunFam" id="3.30.110.60:FF:000002">
    <property type="entry name" value="CRS2-associated factor 1, chloroplastic"/>
    <property type="match status" value="1"/>
</dbReference>
<keyword evidence="8" id="KW-0508">mRNA splicing</keyword>
<evidence type="ECO:0000256" key="5">
    <source>
        <dbReference type="ARBA" id="ARBA00022737"/>
    </source>
</evidence>
<accession>A0A8B7CET0</accession>
<feature type="domain" description="CRM" evidence="13">
    <location>
        <begin position="429"/>
        <end position="526"/>
    </location>
</feature>
<evidence type="ECO:0000256" key="7">
    <source>
        <dbReference type="ARBA" id="ARBA00022946"/>
    </source>
</evidence>
<dbReference type="OrthoDB" id="551352at2759"/>
<keyword evidence="9" id="KW-0687">Ribonucleoprotein</keyword>
<dbReference type="Gene3D" id="3.30.110.60">
    <property type="entry name" value="YhbY-like"/>
    <property type="match status" value="3"/>
</dbReference>
<evidence type="ECO:0000256" key="6">
    <source>
        <dbReference type="ARBA" id="ARBA00022884"/>
    </source>
</evidence>
<evidence type="ECO:0000256" key="2">
    <source>
        <dbReference type="ARBA" id="ARBA00022528"/>
    </source>
</evidence>
<evidence type="ECO:0000256" key="11">
    <source>
        <dbReference type="SAM" id="Coils"/>
    </source>
</evidence>
<dbReference type="GO" id="GO:0000373">
    <property type="term" value="P:Group II intron splicing"/>
    <property type="evidence" value="ECO:0007669"/>
    <property type="project" value="UniProtKB-ARBA"/>
</dbReference>
<dbReference type="RefSeq" id="XP_008797623.1">
    <property type="nucleotide sequence ID" value="XM_008799401.4"/>
</dbReference>
<feature type="domain" description="CRM" evidence="13">
    <location>
        <begin position="642"/>
        <end position="742"/>
    </location>
</feature>
<feature type="coiled-coil region" evidence="11">
    <location>
        <begin position="583"/>
        <end position="631"/>
    </location>
</feature>
<dbReference type="SUPFAM" id="SSF75471">
    <property type="entry name" value="YhbY-like"/>
    <property type="match status" value="3"/>
</dbReference>
<reference evidence="15" key="2">
    <citation type="submission" date="2025-08" db="UniProtKB">
        <authorList>
            <consortium name="RefSeq"/>
        </authorList>
    </citation>
    <scope>IDENTIFICATION</scope>
    <source>
        <tissue evidence="15">Young leaves</tissue>
    </source>
</reference>
<organism evidence="14 15">
    <name type="scientific">Phoenix dactylifera</name>
    <name type="common">Date palm</name>
    <dbReference type="NCBI Taxonomy" id="42345"/>
    <lineage>
        <taxon>Eukaryota</taxon>
        <taxon>Viridiplantae</taxon>
        <taxon>Streptophyta</taxon>
        <taxon>Embryophyta</taxon>
        <taxon>Tracheophyta</taxon>
        <taxon>Spermatophyta</taxon>
        <taxon>Magnoliopsida</taxon>
        <taxon>Liliopsida</taxon>
        <taxon>Arecaceae</taxon>
        <taxon>Coryphoideae</taxon>
        <taxon>Phoeniceae</taxon>
        <taxon>Phoenix</taxon>
    </lineage>
</organism>
<evidence type="ECO:0000256" key="10">
    <source>
        <dbReference type="PROSITE-ProRule" id="PRU00626"/>
    </source>
</evidence>
<dbReference type="Proteomes" id="UP000228380">
    <property type="component" value="Chromosome 4"/>
</dbReference>
<evidence type="ECO:0000313" key="14">
    <source>
        <dbReference type="Proteomes" id="UP000228380"/>
    </source>
</evidence>
<dbReference type="GeneID" id="103712780"/>
<dbReference type="AlphaFoldDB" id="A0A8B7CET0"/>
<evidence type="ECO:0000313" key="15">
    <source>
        <dbReference type="RefSeq" id="XP_008797623.1"/>
    </source>
</evidence>
<evidence type="ECO:0000256" key="12">
    <source>
        <dbReference type="SAM" id="MobiDB-lite"/>
    </source>
</evidence>
<evidence type="ECO:0000256" key="4">
    <source>
        <dbReference type="ARBA" id="ARBA00022664"/>
    </source>
</evidence>
<feature type="compositionally biased region" description="Low complexity" evidence="12">
    <location>
        <begin position="27"/>
        <end position="41"/>
    </location>
</feature>
<dbReference type="GO" id="GO:0006397">
    <property type="term" value="P:mRNA processing"/>
    <property type="evidence" value="ECO:0007669"/>
    <property type="project" value="UniProtKB-KW"/>
</dbReference>
<keyword evidence="2" id="KW-0150">Chloroplast</keyword>
<keyword evidence="4" id="KW-0507">mRNA processing</keyword>
<proteinExistence type="predicted"/>
<evidence type="ECO:0000259" key="13">
    <source>
        <dbReference type="PROSITE" id="PS51295"/>
    </source>
</evidence>
<keyword evidence="3" id="KW-0934">Plastid</keyword>
<dbReference type="InterPro" id="IPR045278">
    <property type="entry name" value="CRS1/CFM2/CFM3"/>
</dbReference>
<dbReference type="KEGG" id="pda:103712780"/>
<dbReference type="PROSITE" id="PS51295">
    <property type="entry name" value="CRM"/>
    <property type="match status" value="3"/>
</dbReference>
<evidence type="ECO:0000256" key="1">
    <source>
        <dbReference type="ARBA" id="ARBA00004229"/>
    </source>
</evidence>
<comment type="subcellular location">
    <subcellularLocation>
        <location evidence="1">Plastid</location>
        <location evidence="1">Chloroplast</location>
    </subcellularLocation>
</comment>
<feature type="region of interest" description="Disordered" evidence="12">
    <location>
        <begin position="95"/>
        <end position="135"/>
    </location>
</feature>
<keyword evidence="7" id="KW-0809">Transit peptide</keyword>
<feature type="compositionally biased region" description="Low complexity" evidence="12">
    <location>
        <begin position="1"/>
        <end position="14"/>
    </location>
</feature>
<name>A0A8B7CET0_PHODC</name>
<feature type="compositionally biased region" description="Basic and acidic residues" evidence="12">
    <location>
        <begin position="104"/>
        <end position="128"/>
    </location>
</feature>
<evidence type="ECO:0000256" key="8">
    <source>
        <dbReference type="ARBA" id="ARBA00023187"/>
    </source>
</evidence>
<sequence length="810" mass="91315">MPPSALFFSSLASSKPCPPHRPDNLQSLSPSTAFSSSAKPLNSPPPPLKLIPQDKAQSPLSSEKPPWPLAGAVKMPSAPWMRGPLLLPADQVLDLSNPHKKKPRGEGGDGGRGDDDPARDRSLTDKVRSGRSRQAMRGIIRSITKLQEIHPMEGEENATGEAESPEFSVPLNISDGEARWRPSRRSPWVGVEKKLVFRREKKARQPTAAELTLTGDVLARLRGEARRMKKWVKAKKAGVTQEVVDEIRRTWSKGELAMVKFVEPLRRNMDRAHEILETKTGGLVVWHRRDTLVVHRGSNYSLVPEASHNSAITIGGEASSSKLNLGISEDGGAIPPTKCDEITNISVIQQDGDIENTHTSNMEWEIQNAAEAIKGTLYEREVDRLLDGLGPRFIDWWWRKPLPVDADLLPEFVPNFRPPFRLCPPLMKAKLTDEELTYLRKLAHPLPTHFALGKIRKLQGLAAAIIKLWEKSLIAKIAVKVGIPNINNKQMSCELKRLTGGVLILRNKDFIILYRGKDFLSARVASSIAERETEICGQQLKEELARTNAINLFSDIDEFLYSTGTVGTYTEFQDIQSKYTAVNSGISEEKIQFEAERAKLEKEIRKKERELFIIKRKIEKSEKELAKLNSQWSPSEEAADQELLMEEERQTFRNIGLKMDELLLLGRRGIYDGVIGNIHQHWKHKEVVKVITKQQDFHQITYTAQLLEIESGGILVAIEKLRSTHAIILYRGKNYGRPLKLLPDNLLTKREAFQRSIEIQRRGSLKYFARQRQKSICALKQRVRDLKTRTKKMISRKLQCPNGVGSAGSG</sequence>
<protein>
    <submittedName>
        <fullName evidence="15">Chloroplastic group IIA intron splicing facilitator CRS1, chloroplastic</fullName>
    </submittedName>
</protein>
<reference evidence="14" key="1">
    <citation type="journal article" date="2019" name="Nat. Commun.">
        <title>Genome-wide association mapping of date palm fruit traits.</title>
        <authorList>
            <person name="Hazzouri K.M."/>
            <person name="Gros-Balthazard M."/>
            <person name="Flowers J.M."/>
            <person name="Copetti D."/>
            <person name="Lemansour A."/>
            <person name="Lebrun M."/>
            <person name="Masmoudi K."/>
            <person name="Ferrand S."/>
            <person name="Dhar M.I."/>
            <person name="Fresquez Z.A."/>
            <person name="Rosas U."/>
            <person name="Zhang J."/>
            <person name="Talag J."/>
            <person name="Lee S."/>
            <person name="Kudrna D."/>
            <person name="Powell R.F."/>
            <person name="Leitch I.J."/>
            <person name="Krueger R.R."/>
            <person name="Wing R.A."/>
            <person name="Amiri K.M.A."/>
            <person name="Purugganan M.D."/>
        </authorList>
    </citation>
    <scope>NUCLEOTIDE SEQUENCE [LARGE SCALE GENOMIC DNA]</scope>
    <source>
        <strain evidence="14">cv. Khalas</strain>
    </source>
</reference>
<evidence type="ECO:0000256" key="9">
    <source>
        <dbReference type="ARBA" id="ARBA00023274"/>
    </source>
</evidence>
<keyword evidence="14" id="KW-1185">Reference proteome</keyword>